<dbReference type="EMBL" id="MT143371">
    <property type="protein sequence ID" value="QJA96108.1"/>
    <property type="molecule type" value="Genomic_DNA"/>
</dbReference>
<evidence type="ECO:0000313" key="1">
    <source>
        <dbReference type="EMBL" id="QJA96108.1"/>
    </source>
</evidence>
<name>A0A6M3LTV8_9ZZZZ</name>
<proteinExistence type="predicted"/>
<protein>
    <submittedName>
        <fullName evidence="1">Uncharacterized protein</fullName>
    </submittedName>
</protein>
<reference evidence="1" key="1">
    <citation type="submission" date="2020-03" db="EMBL/GenBank/DDBJ databases">
        <title>The deep terrestrial virosphere.</title>
        <authorList>
            <person name="Holmfeldt K."/>
            <person name="Nilsson E."/>
            <person name="Simone D."/>
            <person name="Lopez-Fernandez M."/>
            <person name="Wu X."/>
            <person name="de Brujin I."/>
            <person name="Lundin D."/>
            <person name="Andersson A."/>
            <person name="Bertilsson S."/>
            <person name="Dopson M."/>
        </authorList>
    </citation>
    <scope>NUCLEOTIDE SEQUENCE</scope>
    <source>
        <strain evidence="1">MM415B04925</strain>
    </source>
</reference>
<gene>
    <name evidence="1" type="ORF">MM415B04925_0006</name>
</gene>
<sequence length="72" mass="8149">MPNLLFADDKLVTGLKISQELDKVERIICPVCGYYCLGKGGFGCIDKKGMFELIKKKGNKGNLKRRNENERL</sequence>
<organism evidence="1">
    <name type="scientific">viral metagenome</name>
    <dbReference type="NCBI Taxonomy" id="1070528"/>
    <lineage>
        <taxon>unclassified sequences</taxon>
        <taxon>metagenomes</taxon>
        <taxon>organismal metagenomes</taxon>
    </lineage>
</organism>
<accession>A0A6M3LTV8</accession>
<dbReference type="AlphaFoldDB" id="A0A6M3LTV8"/>